<accession>A0A242L082</accession>
<proteinExistence type="predicted"/>
<gene>
    <name evidence="1" type="ORF">A5802_001339</name>
</gene>
<dbReference type="AlphaFoldDB" id="A0A242L082"/>
<comment type="caution">
    <text evidence="1">The sequence shown here is derived from an EMBL/GenBank/DDBJ whole genome shotgun (WGS) entry which is preliminary data.</text>
</comment>
<sequence>MTFFPFDDPNRRPQAEIKKMTEELTQKFQAIDPDLTLIHNDNFIDYGPEVFPKLSKIYWDPRVPDHPMEHFVYSEYLLRYGGYPLYWFTPYDEKIYEYYRSPGGNAGSRRKTLKMIEQTILRIIHDYQVHNLLYWKDIFTEKQFEQEKLKPYKRVSQSIGPGELISSPISFTDPKHRPLAAVEKNTEFLETQLDQLDSRLTVIRDDSYIDFDPEVGFFFAEFPYDPEEDEPNDPRRYLSNEEYTISYGGISLFGCSPYQLSYGIHGDFYSEWMFNTDYVGLSEQLNNSILAIIYQYQQNNLYYWRNVYTPEMFQKEINKYKDRETWRLDRSV</sequence>
<name>A0A242L082_ENTMU</name>
<dbReference type="RefSeq" id="WP_086334805.1">
    <property type="nucleotide sequence ID" value="NZ_NGMS01000001.1"/>
</dbReference>
<organism evidence="1 2">
    <name type="scientific">Enterococcus mundtii</name>
    <dbReference type="NCBI Taxonomy" id="53346"/>
    <lineage>
        <taxon>Bacteria</taxon>
        <taxon>Bacillati</taxon>
        <taxon>Bacillota</taxon>
        <taxon>Bacilli</taxon>
        <taxon>Lactobacillales</taxon>
        <taxon>Enterococcaceae</taxon>
        <taxon>Enterococcus</taxon>
    </lineage>
</organism>
<protein>
    <submittedName>
        <fullName evidence="1">Uncharacterized protein</fullName>
    </submittedName>
</protein>
<evidence type="ECO:0000313" key="2">
    <source>
        <dbReference type="Proteomes" id="UP000195024"/>
    </source>
</evidence>
<dbReference type="Proteomes" id="UP000195024">
    <property type="component" value="Unassembled WGS sequence"/>
</dbReference>
<evidence type="ECO:0000313" key="1">
    <source>
        <dbReference type="EMBL" id="OTP27604.1"/>
    </source>
</evidence>
<reference evidence="1 2" key="1">
    <citation type="submission" date="2017-05" db="EMBL/GenBank/DDBJ databases">
        <title>The Genome Sequence of Enterococcus mundtii 6B1_DIV0119.</title>
        <authorList>
            <consortium name="The Broad Institute Genomics Platform"/>
            <consortium name="The Broad Institute Genomic Center for Infectious Diseases"/>
            <person name="Earl A."/>
            <person name="Manson A."/>
            <person name="Schwartman J."/>
            <person name="Gilmore M."/>
            <person name="Abouelleil A."/>
            <person name="Cao P."/>
            <person name="Chapman S."/>
            <person name="Cusick C."/>
            <person name="Shea T."/>
            <person name="Young S."/>
            <person name="Neafsey D."/>
            <person name="Nusbaum C."/>
            <person name="Birren B."/>
        </authorList>
    </citation>
    <scope>NUCLEOTIDE SEQUENCE [LARGE SCALE GENOMIC DNA]</scope>
    <source>
        <strain evidence="1 2">6B1_DIV0119</strain>
    </source>
</reference>
<dbReference type="EMBL" id="NGMS01000001">
    <property type="protein sequence ID" value="OTP27604.1"/>
    <property type="molecule type" value="Genomic_DNA"/>
</dbReference>